<name>J0WRX0_AURST</name>
<sequence length="126" mass="14161">LGTSIHTRTIAAMKKRTPAIQRALKSYNTLCERLKSLRPVGSAFPLPQPLSTDLKHLKDNDQLLQDVYIAGSEGPAPQWLVDDTVRSGIRAMLSLDRCAEESLRLDRETRNLVRWHQEELLAVTSA</sequence>
<gene>
    <name evidence="1" type="ORF">AURDEDRAFT_41701</name>
</gene>
<dbReference type="Proteomes" id="UP000006514">
    <property type="component" value="Unassembled WGS sequence"/>
</dbReference>
<accession>J0WRX0</accession>
<dbReference type="PANTHER" id="PTHR33096:SF1">
    <property type="entry name" value="CXC1-LIKE CYSTEINE CLUSTER ASSOCIATED WITH KDZ TRANSPOSASES DOMAIN-CONTAINING PROTEIN"/>
    <property type="match status" value="1"/>
</dbReference>
<evidence type="ECO:0000313" key="1">
    <source>
        <dbReference type="EMBL" id="EJD34794.1"/>
    </source>
</evidence>
<feature type="non-terminal residue" evidence="1">
    <location>
        <position position="126"/>
    </location>
</feature>
<proteinExistence type="predicted"/>
<evidence type="ECO:0000313" key="2">
    <source>
        <dbReference type="Proteomes" id="UP000006514"/>
    </source>
</evidence>
<dbReference type="AlphaFoldDB" id="J0WRX0"/>
<organism evidence="1 2">
    <name type="scientific">Auricularia subglabra (strain TFB-10046 / SS5)</name>
    <name type="common">White-rot fungus</name>
    <name type="synonym">Auricularia delicata (strain TFB10046)</name>
    <dbReference type="NCBI Taxonomy" id="717982"/>
    <lineage>
        <taxon>Eukaryota</taxon>
        <taxon>Fungi</taxon>
        <taxon>Dikarya</taxon>
        <taxon>Basidiomycota</taxon>
        <taxon>Agaricomycotina</taxon>
        <taxon>Agaricomycetes</taxon>
        <taxon>Auriculariales</taxon>
        <taxon>Auriculariaceae</taxon>
        <taxon>Auricularia</taxon>
    </lineage>
</organism>
<protein>
    <submittedName>
        <fullName evidence="1">Uncharacterized protein</fullName>
    </submittedName>
</protein>
<dbReference type="PANTHER" id="PTHR33096">
    <property type="entry name" value="CXC2 DOMAIN-CONTAINING PROTEIN"/>
    <property type="match status" value="1"/>
</dbReference>
<reference evidence="2" key="1">
    <citation type="journal article" date="2012" name="Science">
        <title>The Paleozoic origin of enzymatic lignin decomposition reconstructed from 31 fungal genomes.</title>
        <authorList>
            <person name="Floudas D."/>
            <person name="Binder M."/>
            <person name="Riley R."/>
            <person name="Barry K."/>
            <person name="Blanchette R.A."/>
            <person name="Henrissat B."/>
            <person name="Martinez A.T."/>
            <person name="Otillar R."/>
            <person name="Spatafora J.W."/>
            <person name="Yadav J.S."/>
            <person name="Aerts A."/>
            <person name="Benoit I."/>
            <person name="Boyd A."/>
            <person name="Carlson A."/>
            <person name="Copeland A."/>
            <person name="Coutinho P.M."/>
            <person name="de Vries R.P."/>
            <person name="Ferreira P."/>
            <person name="Findley K."/>
            <person name="Foster B."/>
            <person name="Gaskell J."/>
            <person name="Glotzer D."/>
            <person name="Gorecki P."/>
            <person name="Heitman J."/>
            <person name="Hesse C."/>
            <person name="Hori C."/>
            <person name="Igarashi K."/>
            <person name="Jurgens J.A."/>
            <person name="Kallen N."/>
            <person name="Kersten P."/>
            <person name="Kohler A."/>
            <person name="Kuees U."/>
            <person name="Kumar T.K.A."/>
            <person name="Kuo A."/>
            <person name="LaButti K."/>
            <person name="Larrondo L.F."/>
            <person name="Lindquist E."/>
            <person name="Ling A."/>
            <person name="Lombard V."/>
            <person name="Lucas S."/>
            <person name="Lundell T."/>
            <person name="Martin R."/>
            <person name="McLaughlin D.J."/>
            <person name="Morgenstern I."/>
            <person name="Morin E."/>
            <person name="Murat C."/>
            <person name="Nagy L.G."/>
            <person name="Nolan M."/>
            <person name="Ohm R.A."/>
            <person name="Patyshakuliyeva A."/>
            <person name="Rokas A."/>
            <person name="Ruiz-Duenas F.J."/>
            <person name="Sabat G."/>
            <person name="Salamov A."/>
            <person name="Samejima M."/>
            <person name="Schmutz J."/>
            <person name="Slot J.C."/>
            <person name="St John F."/>
            <person name="Stenlid J."/>
            <person name="Sun H."/>
            <person name="Sun S."/>
            <person name="Syed K."/>
            <person name="Tsang A."/>
            <person name="Wiebenga A."/>
            <person name="Young D."/>
            <person name="Pisabarro A."/>
            <person name="Eastwood D.C."/>
            <person name="Martin F."/>
            <person name="Cullen D."/>
            <person name="Grigoriev I.V."/>
            <person name="Hibbett D.S."/>
        </authorList>
    </citation>
    <scope>NUCLEOTIDE SEQUENCE [LARGE SCALE GENOMIC DNA]</scope>
    <source>
        <strain evidence="2">TFB10046</strain>
    </source>
</reference>
<dbReference type="EMBL" id="JH687920">
    <property type="protein sequence ID" value="EJD34794.1"/>
    <property type="molecule type" value="Genomic_DNA"/>
</dbReference>
<dbReference type="OrthoDB" id="3364670at2759"/>
<feature type="non-terminal residue" evidence="1">
    <location>
        <position position="1"/>
    </location>
</feature>
<keyword evidence="2" id="KW-1185">Reference proteome</keyword>
<dbReference type="KEGG" id="adl:AURDEDRAFT_41701"/>
<dbReference type="InParanoid" id="J0WRX0"/>